<dbReference type="GO" id="GO:0050660">
    <property type="term" value="F:flavin adenine dinucleotide binding"/>
    <property type="evidence" value="ECO:0007669"/>
    <property type="project" value="InterPro"/>
</dbReference>
<evidence type="ECO:0000256" key="10">
    <source>
        <dbReference type="RuleBase" id="RU362125"/>
    </source>
</evidence>
<dbReference type="SUPFAM" id="SSF56645">
    <property type="entry name" value="Acyl-CoA dehydrogenase NM domain-like"/>
    <property type="match status" value="1"/>
</dbReference>
<dbReference type="InterPro" id="IPR006089">
    <property type="entry name" value="Acyl-CoA_DH_CS"/>
</dbReference>
<keyword evidence="5 10" id="KW-0274">FAD</keyword>
<evidence type="ECO:0000259" key="12">
    <source>
        <dbReference type="Pfam" id="PF02770"/>
    </source>
</evidence>
<dbReference type="PANTHER" id="PTHR48083:SF20">
    <property type="entry name" value="LONG-CHAIN SPECIFIC ACYL-COA DEHYDROGENASE, MITOCHONDRIAL"/>
    <property type="match status" value="1"/>
</dbReference>
<dbReference type="EMBL" id="CP109546">
    <property type="protein sequence ID" value="WTZ13025.1"/>
    <property type="molecule type" value="Genomic_DNA"/>
</dbReference>
<dbReference type="SUPFAM" id="SSF47203">
    <property type="entry name" value="Acyl-CoA dehydrogenase C-terminal domain-like"/>
    <property type="match status" value="1"/>
</dbReference>
<proteinExistence type="inferred from homology"/>
<evidence type="ECO:0000256" key="8">
    <source>
        <dbReference type="ARBA" id="ARBA00040394"/>
    </source>
</evidence>
<dbReference type="Pfam" id="PF02771">
    <property type="entry name" value="Acyl-CoA_dh_N"/>
    <property type="match status" value="1"/>
</dbReference>
<evidence type="ECO:0000256" key="2">
    <source>
        <dbReference type="ARBA" id="ARBA00005102"/>
    </source>
</evidence>
<comment type="cofactor">
    <cofactor evidence="1 10">
        <name>FAD</name>
        <dbReference type="ChEBI" id="CHEBI:57692"/>
    </cofactor>
</comment>
<dbReference type="InterPro" id="IPR006091">
    <property type="entry name" value="Acyl-CoA_Oxase/DH_mid-dom"/>
</dbReference>
<dbReference type="Gene3D" id="1.20.140.10">
    <property type="entry name" value="Butyryl-CoA Dehydrogenase, subunit A, domain 3"/>
    <property type="match status" value="1"/>
</dbReference>
<evidence type="ECO:0000256" key="3">
    <source>
        <dbReference type="ARBA" id="ARBA00009347"/>
    </source>
</evidence>
<evidence type="ECO:0000259" key="13">
    <source>
        <dbReference type="Pfam" id="PF02771"/>
    </source>
</evidence>
<comment type="pathway">
    <text evidence="2">Siderophore biosynthesis; mycobactin biosynthesis.</text>
</comment>
<dbReference type="InterPro" id="IPR013786">
    <property type="entry name" value="AcylCoA_DH/ox_N"/>
</dbReference>
<keyword evidence="6 10" id="KW-0560">Oxidoreductase</keyword>
<organism evidence="14">
    <name type="scientific">Streptomyces sp. NBC_01393</name>
    <dbReference type="NCBI Taxonomy" id="2903851"/>
    <lineage>
        <taxon>Bacteria</taxon>
        <taxon>Bacillati</taxon>
        <taxon>Actinomycetota</taxon>
        <taxon>Actinomycetes</taxon>
        <taxon>Kitasatosporales</taxon>
        <taxon>Streptomycetaceae</taxon>
        <taxon>Streptomyces</taxon>
    </lineage>
</organism>
<dbReference type="InterPro" id="IPR009075">
    <property type="entry name" value="AcylCo_DH/oxidase_C"/>
</dbReference>
<name>A0AAU3I758_9ACTN</name>
<comment type="function">
    <text evidence="7">Catalyzes the dehydrogenation at the alpha-beta position of ACP-bound acyl chains. This results in the introduction of a double bond in the lipidic chain, which is further transferred to the epsilon-amino group of lysine residue in the mycobactin core by MbtK.</text>
</comment>
<dbReference type="Gene3D" id="2.40.110.10">
    <property type="entry name" value="Butyryl-CoA Dehydrogenase, subunit A, domain 2"/>
    <property type="match status" value="1"/>
</dbReference>
<dbReference type="InterPro" id="IPR037069">
    <property type="entry name" value="AcylCoA_DH/ox_N_sf"/>
</dbReference>
<dbReference type="Pfam" id="PF00441">
    <property type="entry name" value="Acyl-CoA_dh_1"/>
    <property type="match status" value="1"/>
</dbReference>
<evidence type="ECO:0000259" key="11">
    <source>
        <dbReference type="Pfam" id="PF00441"/>
    </source>
</evidence>
<keyword evidence="4 10" id="KW-0285">Flavoprotein</keyword>
<dbReference type="GO" id="GO:0033539">
    <property type="term" value="P:fatty acid beta-oxidation using acyl-CoA dehydrogenase"/>
    <property type="evidence" value="ECO:0007669"/>
    <property type="project" value="TreeGrafter"/>
</dbReference>
<evidence type="ECO:0000256" key="7">
    <source>
        <dbReference type="ARBA" id="ARBA00037085"/>
    </source>
</evidence>
<evidence type="ECO:0000256" key="6">
    <source>
        <dbReference type="ARBA" id="ARBA00023002"/>
    </source>
</evidence>
<evidence type="ECO:0000256" key="5">
    <source>
        <dbReference type="ARBA" id="ARBA00022827"/>
    </source>
</evidence>
<dbReference type="PIRSF" id="PIRSF016578">
    <property type="entry name" value="HsaA"/>
    <property type="match status" value="1"/>
</dbReference>
<protein>
    <recommendedName>
        <fullName evidence="8">Acyl-[acyl-carrier-protein] dehydrogenase MbtN</fullName>
    </recommendedName>
    <alternativeName>
        <fullName evidence="9">Mycobactin synthase protein N</fullName>
    </alternativeName>
</protein>
<sequence>MAVHRDLFDDTHEDFRSSFRAFVKAEIEPHHEKWEEAGRVDKSMFLAAGAQGFLGMAVPEEYGGLGVDDFRYNVIISEELQRANVIGSGMCITLHNDIVLPYLLGATNEEQRARWLPGFVTGEIMGAISMTEPGAGSDLASVRTTAIRDGDHYVVNGSKTFVTNGLNCDLVVLAAKTDPQERHRGLSLIVVENGTPGFARGRHLKKIGLRSQDTAELFFDDARVPAANLLGEPGTGFPTLMANLAQERLALSVSAITGARAVLDWTMDYCREREAFGQRLSSFQNTKFELAEMLTATEVAQVYVDYLVRRHLDGVLDAEDAAKAKWWTTELQQDVVNRCLQLHGGYGFMEEYPVARAFLDARVQTIYAGTNEIMKEIIGRSIDAPDKRARR</sequence>
<dbReference type="PANTHER" id="PTHR48083">
    <property type="entry name" value="MEDIUM-CHAIN SPECIFIC ACYL-COA DEHYDROGENASE, MITOCHONDRIAL-RELATED"/>
    <property type="match status" value="1"/>
</dbReference>
<evidence type="ECO:0000256" key="9">
    <source>
        <dbReference type="ARBA" id="ARBA00042660"/>
    </source>
</evidence>
<feature type="domain" description="Acyl-CoA dehydrogenase/oxidase C-terminal" evidence="11">
    <location>
        <begin position="234"/>
        <end position="382"/>
    </location>
</feature>
<feature type="domain" description="Acyl-CoA dehydrogenase/oxidase N-terminal" evidence="13">
    <location>
        <begin position="10"/>
        <end position="123"/>
    </location>
</feature>
<dbReference type="InterPro" id="IPR050741">
    <property type="entry name" value="Acyl-CoA_dehydrogenase"/>
</dbReference>
<dbReference type="InterPro" id="IPR046373">
    <property type="entry name" value="Acyl-CoA_Oxase/DH_mid-dom_sf"/>
</dbReference>
<dbReference type="PROSITE" id="PS00073">
    <property type="entry name" value="ACYL_COA_DH_2"/>
    <property type="match status" value="1"/>
</dbReference>
<evidence type="ECO:0000313" key="14">
    <source>
        <dbReference type="EMBL" id="WTZ13025.1"/>
    </source>
</evidence>
<dbReference type="Pfam" id="PF02770">
    <property type="entry name" value="Acyl-CoA_dh_M"/>
    <property type="match status" value="1"/>
</dbReference>
<dbReference type="GO" id="GO:0003995">
    <property type="term" value="F:acyl-CoA dehydrogenase activity"/>
    <property type="evidence" value="ECO:0007669"/>
    <property type="project" value="InterPro"/>
</dbReference>
<dbReference type="Gene3D" id="1.10.540.10">
    <property type="entry name" value="Acyl-CoA dehydrogenase/oxidase, N-terminal domain"/>
    <property type="match status" value="1"/>
</dbReference>
<dbReference type="FunFam" id="2.40.110.10:FF:000002">
    <property type="entry name" value="Acyl-CoA dehydrogenase fadE12"/>
    <property type="match status" value="1"/>
</dbReference>
<comment type="similarity">
    <text evidence="3 10">Belongs to the acyl-CoA dehydrogenase family.</text>
</comment>
<dbReference type="InterPro" id="IPR036250">
    <property type="entry name" value="AcylCo_DH-like_C"/>
</dbReference>
<accession>A0AAU3I758</accession>
<dbReference type="AlphaFoldDB" id="A0AAU3I758"/>
<dbReference type="FunFam" id="1.20.140.10:FF:000001">
    <property type="entry name" value="Acyl-CoA dehydrogenase"/>
    <property type="match status" value="1"/>
</dbReference>
<dbReference type="GO" id="GO:0005737">
    <property type="term" value="C:cytoplasm"/>
    <property type="evidence" value="ECO:0007669"/>
    <property type="project" value="TreeGrafter"/>
</dbReference>
<evidence type="ECO:0000256" key="1">
    <source>
        <dbReference type="ARBA" id="ARBA00001974"/>
    </source>
</evidence>
<gene>
    <name evidence="14" type="ORF">OG699_36745</name>
</gene>
<feature type="domain" description="Acyl-CoA oxidase/dehydrogenase middle" evidence="12">
    <location>
        <begin position="127"/>
        <end position="221"/>
    </location>
</feature>
<evidence type="ECO:0000256" key="4">
    <source>
        <dbReference type="ARBA" id="ARBA00022630"/>
    </source>
</evidence>
<reference evidence="14" key="1">
    <citation type="submission" date="2022-10" db="EMBL/GenBank/DDBJ databases">
        <title>The complete genomes of actinobacterial strains from the NBC collection.</title>
        <authorList>
            <person name="Joergensen T.S."/>
            <person name="Alvarez Arevalo M."/>
            <person name="Sterndorff E.B."/>
            <person name="Faurdal D."/>
            <person name="Vuksanovic O."/>
            <person name="Mourched A.-S."/>
            <person name="Charusanti P."/>
            <person name="Shaw S."/>
            <person name="Blin K."/>
            <person name="Weber T."/>
        </authorList>
    </citation>
    <scope>NUCLEOTIDE SEQUENCE</scope>
    <source>
        <strain evidence="14">NBC_01393</strain>
    </source>
</reference>
<dbReference type="InterPro" id="IPR009100">
    <property type="entry name" value="AcylCoA_DH/oxidase_NM_dom_sf"/>
</dbReference>